<protein>
    <submittedName>
        <fullName evidence="3">ATPase</fullName>
    </submittedName>
</protein>
<dbReference type="CDD" id="cd19481">
    <property type="entry name" value="RecA-like_protease"/>
    <property type="match status" value="1"/>
</dbReference>
<dbReference type="InterPro" id="IPR003959">
    <property type="entry name" value="ATPase_AAA_core"/>
</dbReference>
<evidence type="ECO:0000313" key="4">
    <source>
        <dbReference type="Proteomes" id="UP000799440"/>
    </source>
</evidence>
<gene>
    <name evidence="3" type="ORF">M011DRAFT_473151</name>
</gene>
<feature type="compositionally biased region" description="Polar residues" evidence="1">
    <location>
        <begin position="22"/>
        <end position="34"/>
    </location>
</feature>
<dbReference type="InterPro" id="IPR003593">
    <property type="entry name" value="AAA+_ATPase"/>
</dbReference>
<evidence type="ECO:0000313" key="3">
    <source>
        <dbReference type="EMBL" id="KAF2751847.1"/>
    </source>
</evidence>
<reference evidence="3" key="1">
    <citation type="journal article" date="2020" name="Stud. Mycol.">
        <title>101 Dothideomycetes genomes: a test case for predicting lifestyles and emergence of pathogens.</title>
        <authorList>
            <person name="Haridas S."/>
            <person name="Albert R."/>
            <person name="Binder M."/>
            <person name="Bloem J."/>
            <person name="Labutti K."/>
            <person name="Salamov A."/>
            <person name="Andreopoulos B."/>
            <person name="Baker S."/>
            <person name="Barry K."/>
            <person name="Bills G."/>
            <person name="Bluhm B."/>
            <person name="Cannon C."/>
            <person name="Castanera R."/>
            <person name="Culley D."/>
            <person name="Daum C."/>
            <person name="Ezra D."/>
            <person name="Gonzalez J."/>
            <person name="Henrissat B."/>
            <person name="Kuo A."/>
            <person name="Liang C."/>
            <person name="Lipzen A."/>
            <person name="Lutzoni F."/>
            <person name="Magnuson J."/>
            <person name="Mondo S."/>
            <person name="Nolan M."/>
            <person name="Ohm R."/>
            <person name="Pangilinan J."/>
            <person name="Park H.-J."/>
            <person name="Ramirez L."/>
            <person name="Alfaro M."/>
            <person name="Sun H."/>
            <person name="Tritt A."/>
            <person name="Yoshinaga Y."/>
            <person name="Zwiers L.-H."/>
            <person name="Turgeon B."/>
            <person name="Goodwin S."/>
            <person name="Spatafora J."/>
            <person name="Crous P."/>
            <person name="Grigoriev I."/>
        </authorList>
    </citation>
    <scope>NUCLEOTIDE SEQUENCE</scope>
    <source>
        <strain evidence="3">CBS 119925</strain>
    </source>
</reference>
<sequence>MTTDSSTDSSANSSGSGGATSVDSNPSSAGVITNGTGSEGSLTSLTSLYKGPKDEDKKFTWLDKEPENTPNASENSATAQHALITRLQKSEDARKKYEIHSIIVQSPWLKKALGEILEGYPGIHCGMKRLIFEAPFQPFVHRWADIVRYMKRKDIDEKTSEHLGLLFDVLEAELNDTLKTLKDYVQHGVVSWDHLWTIFQPGQVIYSHSHLGAPAALLLREAEVVETKCGMAYKLTADTIDWHDPFFGRRTEKIAIFEYLGLSNITALNAFPLIFHPGREEVVETLVKRGEKFESLAGCHYKEHDGYAVTWDREGNEVPIHVSGRIIIDCDSFRRFASHHVSNIKPLGGKEGLVEPECAPTPARIASNGQNEKYEFGKKQKRRLRLTKELQLICRPRVRGYSLKKKKWLEFFVDCAEDIRFSDNAFDSLALPEDQKQLILAFAESQAMHRGAFDDVILGKGKGHITLLSGPPGVGKTLTAESVAEHMHAPLYMMSAGDLGTRSYEVEYNLNNILDMVAKWSAVLLLDECDVFLEARSAHDLERNKLVSIFLRVLEYYEGILFLTTNRISNIDAAFQSRIHVSLSYPDLTPTSRRQIWENFLRLTDPERKGGLGEWGDEELQELAKVELNGRQIKNVLKSAALLAARKKEPLSRKYVDMVLAIEQRRPGVKQGFE</sequence>
<feature type="region of interest" description="Disordered" evidence="1">
    <location>
        <begin position="1"/>
        <end position="54"/>
    </location>
</feature>
<organism evidence="3 4">
    <name type="scientific">Sporormia fimetaria CBS 119925</name>
    <dbReference type="NCBI Taxonomy" id="1340428"/>
    <lineage>
        <taxon>Eukaryota</taxon>
        <taxon>Fungi</taxon>
        <taxon>Dikarya</taxon>
        <taxon>Ascomycota</taxon>
        <taxon>Pezizomycotina</taxon>
        <taxon>Dothideomycetes</taxon>
        <taxon>Pleosporomycetidae</taxon>
        <taxon>Pleosporales</taxon>
        <taxon>Sporormiaceae</taxon>
        <taxon>Sporormia</taxon>
    </lineage>
</organism>
<dbReference type="PANTHER" id="PTHR46411">
    <property type="entry name" value="FAMILY ATPASE, PUTATIVE-RELATED"/>
    <property type="match status" value="1"/>
</dbReference>
<dbReference type="Pfam" id="PF22942">
    <property type="entry name" value="DUF7025"/>
    <property type="match status" value="1"/>
</dbReference>
<dbReference type="OrthoDB" id="10042665at2759"/>
<feature type="domain" description="AAA+ ATPase" evidence="2">
    <location>
        <begin position="462"/>
        <end position="589"/>
    </location>
</feature>
<proteinExistence type="predicted"/>
<dbReference type="Gene3D" id="3.40.50.300">
    <property type="entry name" value="P-loop containing nucleotide triphosphate hydrolases"/>
    <property type="match status" value="1"/>
</dbReference>
<dbReference type="GO" id="GO:0016887">
    <property type="term" value="F:ATP hydrolysis activity"/>
    <property type="evidence" value="ECO:0007669"/>
    <property type="project" value="InterPro"/>
</dbReference>
<feature type="compositionally biased region" description="Low complexity" evidence="1">
    <location>
        <begin position="35"/>
        <end position="48"/>
    </location>
</feature>
<dbReference type="PANTHER" id="PTHR46411:SF3">
    <property type="entry name" value="AAA+ ATPASE DOMAIN-CONTAINING PROTEIN"/>
    <property type="match status" value="1"/>
</dbReference>
<evidence type="ECO:0000259" key="2">
    <source>
        <dbReference type="SMART" id="SM00382"/>
    </source>
</evidence>
<keyword evidence="4" id="KW-1185">Reference proteome</keyword>
<dbReference type="SMART" id="SM00382">
    <property type="entry name" value="AAA"/>
    <property type="match status" value="1"/>
</dbReference>
<accession>A0A6A6VRJ2</accession>
<feature type="compositionally biased region" description="Low complexity" evidence="1">
    <location>
        <begin position="1"/>
        <end position="14"/>
    </location>
</feature>
<dbReference type="Proteomes" id="UP000799440">
    <property type="component" value="Unassembled WGS sequence"/>
</dbReference>
<name>A0A6A6VRJ2_9PLEO</name>
<dbReference type="GO" id="GO:0005524">
    <property type="term" value="F:ATP binding"/>
    <property type="evidence" value="ECO:0007669"/>
    <property type="project" value="InterPro"/>
</dbReference>
<dbReference type="AlphaFoldDB" id="A0A6A6VRJ2"/>
<evidence type="ECO:0000256" key="1">
    <source>
        <dbReference type="SAM" id="MobiDB-lite"/>
    </source>
</evidence>
<dbReference type="SUPFAM" id="SSF52540">
    <property type="entry name" value="P-loop containing nucleoside triphosphate hydrolases"/>
    <property type="match status" value="1"/>
</dbReference>
<dbReference type="InterPro" id="IPR054289">
    <property type="entry name" value="DUF7025"/>
</dbReference>
<dbReference type="InterPro" id="IPR027417">
    <property type="entry name" value="P-loop_NTPase"/>
</dbReference>
<dbReference type="Pfam" id="PF00004">
    <property type="entry name" value="AAA"/>
    <property type="match status" value="1"/>
</dbReference>
<dbReference type="EMBL" id="MU006561">
    <property type="protein sequence ID" value="KAF2751847.1"/>
    <property type="molecule type" value="Genomic_DNA"/>
</dbReference>